<evidence type="ECO:0000256" key="4">
    <source>
        <dbReference type="ARBA" id="ARBA00022801"/>
    </source>
</evidence>
<dbReference type="GO" id="GO:0005615">
    <property type="term" value="C:extracellular space"/>
    <property type="evidence" value="ECO:0007669"/>
    <property type="project" value="TreeGrafter"/>
</dbReference>
<dbReference type="Proteomes" id="UP000007635">
    <property type="component" value="Chromosome XX"/>
</dbReference>
<evidence type="ECO:0000259" key="13">
    <source>
        <dbReference type="PROSITE" id="PS50835"/>
    </source>
</evidence>
<feature type="domain" description="Ig-like" evidence="13">
    <location>
        <begin position="43"/>
        <end position="150"/>
    </location>
</feature>
<comment type="catalytic activity">
    <reaction evidence="8">
        <text>Preferential cleavage: Arg-|-Xaa, Lys-|-Xaa.</text>
        <dbReference type="EC" id="3.4.21.4"/>
    </reaction>
</comment>
<dbReference type="InterPro" id="IPR009003">
    <property type="entry name" value="Peptidase_S1_PA"/>
</dbReference>
<evidence type="ECO:0000256" key="3">
    <source>
        <dbReference type="ARBA" id="ARBA00022670"/>
    </source>
</evidence>
<keyword evidence="6" id="KW-0865">Zymogen</keyword>
<feature type="domain" description="Peptidase S1" evidence="12">
    <location>
        <begin position="132"/>
        <end position="352"/>
    </location>
</feature>
<dbReference type="Bgee" id="ENSGACG00000007422">
    <property type="expression patterns" value="Expressed in testis and 5 other cell types or tissues"/>
</dbReference>
<dbReference type="InterPro" id="IPR007110">
    <property type="entry name" value="Ig-like_dom"/>
</dbReference>
<keyword evidence="15" id="KW-1185">Reference proteome</keyword>
<dbReference type="InterPro" id="IPR050127">
    <property type="entry name" value="Serine_Proteases_S1"/>
</dbReference>
<evidence type="ECO:0000256" key="8">
    <source>
        <dbReference type="ARBA" id="ARBA00036320"/>
    </source>
</evidence>
<dbReference type="MEROPS" id="S01.151"/>
<proteinExistence type="predicted"/>
<evidence type="ECO:0000256" key="6">
    <source>
        <dbReference type="ARBA" id="ARBA00023145"/>
    </source>
</evidence>
<dbReference type="EC" id="3.4.21.4" evidence="9"/>
<dbReference type="PROSITE" id="PS50240">
    <property type="entry name" value="TRYPSIN_DOM"/>
    <property type="match status" value="1"/>
</dbReference>
<accession>G3NWZ1</accession>
<evidence type="ECO:0000256" key="10">
    <source>
        <dbReference type="RuleBase" id="RU363034"/>
    </source>
</evidence>
<dbReference type="InterPro" id="IPR001254">
    <property type="entry name" value="Trypsin_dom"/>
</dbReference>
<feature type="compositionally biased region" description="Low complexity" evidence="11">
    <location>
        <begin position="86"/>
        <end position="104"/>
    </location>
</feature>
<dbReference type="PROSITE" id="PS00134">
    <property type="entry name" value="TRYPSIN_HIS"/>
    <property type="match status" value="1"/>
</dbReference>
<evidence type="ECO:0000259" key="12">
    <source>
        <dbReference type="PROSITE" id="PS50240"/>
    </source>
</evidence>
<dbReference type="PANTHER" id="PTHR24264:SF15">
    <property type="entry name" value="RIKEN CDNA 2210010C04 GENE"/>
    <property type="match status" value="1"/>
</dbReference>
<feature type="region of interest" description="Disordered" evidence="11">
    <location>
        <begin position="1"/>
        <end position="35"/>
    </location>
</feature>
<dbReference type="Ensembl" id="ENSGACT00000009881.2">
    <property type="protein sequence ID" value="ENSGACP00000009860.2"/>
    <property type="gene ID" value="ENSGACG00000007422.2"/>
</dbReference>
<feature type="region of interest" description="Disordered" evidence="11">
    <location>
        <begin position="72"/>
        <end position="114"/>
    </location>
</feature>
<dbReference type="SUPFAM" id="SSF50494">
    <property type="entry name" value="Trypsin-like serine proteases"/>
    <property type="match status" value="1"/>
</dbReference>
<comment type="subcellular location">
    <subcellularLocation>
        <location evidence="1">Secreted</location>
        <location evidence="1">Extracellular space</location>
    </subcellularLocation>
</comment>
<dbReference type="GeneTree" id="ENSGT01050000244883"/>
<evidence type="ECO:0000256" key="9">
    <source>
        <dbReference type="ARBA" id="ARBA00038868"/>
    </source>
</evidence>
<keyword evidence="3 10" id="KW-0645">Protease</keyword>
<evidence type="ECO:0000256" key="5">
    <source>
        <dbReference type="ARBA" id="ARBA00022825"/>
    </source>
</evidence>
<dbReference type="PANTHER" id="PTHR24264">
    <property type="entry name" value="TRYPSIN-RELATED"/>
    <property type="match status" value="1"/>
</dbReference>
<dbReference type="PROSITE" id="PS00135">
    <property type="entry name" value="TRYPSIN_SER"/>
    <property type="match status" value="1"/>
</dbReference>
<evidence type="ECO:0000256" key="2">
    <source>
        <dbReference type="ARBA" id="ARBA00022525"/>
    </source>
</evidence>
<keyword evidence="2" id="KW-0964">Secreted</keyword>
<keyword evidence="5 10" id="KW-0720">Serine protease</keyword>
<dbReference type="AlphaFoldDB" id="G3NWZ1"/>
<organism evidence="14 15">
    <name type="scientific">Gasterosteus aculeatus aculeatus</name>
    <name type="common">three-spined stickleback</name>
    <dbReference type="NCBI Taxonomy" id="481459"/>
    <lineage>
        <taxon>Eukaryota</taxon>
        <taxon>Metazoa</taxon>
        <taxon>Chordata</taxon>
        <taxon>Craniata</taxon>
        <taxon>Vertebrata</taxon>
        <taxon>Euteleostomi</taxon>
        <taxon>Actinopterygii</taxon>
        <taxon>Neopterygii</taxon>
        <taxon>Teleostei</taxon>
        <taxon>Neoteleostei</taxon>
        <taxon>Acanthomorphata</taxon>
        <taxon>Eupercaria</taxon>
        <taxon>Perciformes</taxon>
        <taxon>Cottioidei</taxon>
        <taxon>Gasterosteales</taxon>
        <taxon>Gasterosteidae</taxon>
        <taxon>Gasterosteus</taxon>
    </lineage>
</organism>
<dbReference type="CDD" id="cd00190">
    <property type="entry name" value="Tryp_SPc"/>
    <property type="match status" value="1"/>
</dbReference>
<reference evidence="14" key="3">
    <citation type="submission" date="2025-09" db="UniProtKB">
        <authorList>
            <consortium name="Ensembl"/>
        </authorList>
    </citation>
    <scope>IDENTIFICATION</scope>
</reference>
<evidence type="ECO:0000256" key="7">
    <source>
        <dbReference type="ARBA" id="ARBA00023157"/>
    </source>
</evidence>
<dbReference type="GO" id="GO:0006508">
    <property type="term" value="P:proteolysis"/>
    <property type="evidence" value="ECO:0007669"/>
    <property type="project" value="UniProtKB-KW"/>
</dbReference>
<protein>
    <recommendedName>
        <fullName evidence="9">trypsin</fullName>
        <ecNumber evidence="9">3.4.21.4</ecNumber>
    </recommendedName>
</protein>
<evidence type="ECO:0000313" key="15">
    <source>
        <dbReference type="Proteomes" id="UP000007635"/>
    </source>
</evidence>
<feature type="compositionally biased region" description="Polar residues" evidence="11">
    <location>
        <begin position="16"/>
        <end position="31"/>
    </location>
</feature>
<evidence type="ECO:0000256" key="1">
    <source>
        <dbReference type="ARBA" id="ARBA00004239"/>
    </source>
</evidence>
<dbReference type="InterPro" id="IPR018114">
    <property type="entry name" value="TRYPSIN_HIS"/>
</dbReference>
<sequence>MRSLSRRRSLPAGPKSSPSHRVTSDTNTSSSAPLKRLFLFPAPPAASAADMALSVEGQSSSEDMPGVMMLGCTTTTLKGSPPGNPLPWSQLPSESSSSLGKPFSEAPPPKGPSGDSTLMCMGVAAPIEDDKIVGGYECRKNAVAYQVSLSSGYHFCGGSLISSTWVLSAAHCYKSRVQVRLGEHNIAVNEGTEQFIDSAKVIRHPSYNSGNLDNDIMLIKLSRPASLNSYVGTVSLPSSCASSGTRCLISGWGNTSATGSYYPDRMMCLDAPILSDSSCRSAYPGQITSNMFCAGFIEGGKDSCQGDSGGPVVCNNQLQGVVSWGYGCAQRNNPGVYAKVCNYTSWIRSTMSSN</sequence>
<dbReference type="FunFam" id="2.40.10.10:FF:000005">
    <property type="entry name" value="Serine protease 37"/>
    <property type="match status" value="1"/>
</dbReference>
<dbReference type="GO" id="GO:0004252">
    <property type="term" value="F:serine-type endopeptidase activity"/>
    <property type="evidence" value="ECO:0007669"/>
    <property type="project" value="UniProtKB-EC"/>
</dbReference>
<keyword evidence="7" id="KW-1015">Disulfide bond</keyword>
<dbReference type="InterPro" id="IPR033116">
    <property type="entry name" value="TRYPSIN_SER"/>
</dbReference>
<dbReference type="PRINTS" id="PR00722">
    <property type="entry name" value="CHYMOTRYPSIN"/>
</dbReference>
<dbReference type="InterPro" id="IPR043504">
    <property type="entry name" value="Peptidase_S1_PA_chymotrypsin"/>
</dbReference>
<dbReference type="InterPro" id="IPR001314">
    <property type="entry name" value="Peptidase_S1A"/>
</dbReference>
<reference evidence="14" key="2">
    <citation type="submission" date="2025-08" db="UniProtKB">
        <authorList>
            <consortium name="Ensembl"/>
        </authorList>
    </citation>
    <scope>IDENTIFICATION</scope>
</reference>
<dbReference type="Gene3D" id="2.40.10.10">
    <property type="entry name" value="Trypsin-like serine proteases"/>
    <property type="match status" value="2"/>
</dbReference>
<evidence type="ECO:0000256" key="11">
    <source>
        <dbReference type="SAM" id="MobiDB-lite"/>
    </source>
</evidence>
<evidence type="ECO:0000313" key="14">
    <source>
        <dbReference type="Ensembl" id="ENSGACP00000009860.2"/>
    </source>
</evidence>
<name>G3NWZ1_GASAC</name>
<dbReference type="Pfam" id="PF00089">
    <property type="entry name" value="Trypsin"/>
    <property type="match status" value="1"/>
</dbReference>
<dbReference type="SMART" id="SM00020">
    <property type="entry name" value="Tryp_SPc"/>
    <property type="match status" value="1"/>
</dbReference>
<reference evidence="14 15" key="1">
    <citation type="journal article" date="2021" name="G3 (Bethesda)">
        <title>Improved contiguity of the threespine stickleback genome using long-read sequencing.</title>
        <authorList>
            <person name="Nath S."/>
            <person name="Shaw D.E."/>
            <person name="White M.A."/>
        </authorList>
    </citation>
    <scope>NUCLEOTIDE SEQUENCE [LARGE SCALE GENOMIC DNA]</scope>
    <source>
        <strain evidence="14 15">Lake Benthic</strain>
    </source>
</reference>
<dbReference type="PROSITE" id="PS50835">
    <property type="entry name" value="IG_LIKE"/>
    <property type="match status" value="1"/>
</dbReference>
<keyword evidence="4 10" id="KW-0378">Hydrolase</keyword>